<organism evidence="3 4">
    <name type="scientific">Truncatella angustata</name>
    <dbReference type="NCBI Taxonomy" id="152316"/>
    <lineage>
        <taxon>Eukaryota</taxon>
        <taxon>Fungi</taxon>
        <taxon>Dikarya</taxon>
        <taxon>Ascomycota</taxon>
        <taxon>Pezizomycotina</taxon>
        <taxon>Sordariomycetes</taxon>
        <taxon>Xylariomycetidae</taxon>
        <taxon>Amphisphaeriales</taxon>
        <taxon>Sporocadaceae</taxon>
        <taxon>Truncatella</taxon>
    </lineage>
</organism>
<feature type="compositionally biased region" description="Basic residues" evidence="1">
    <location>
        <begin position="36"/>
        <end position="52"/>
    </location>
</feature>
<reference evidence="3" key="1">
    <citation type="journal article" date="2021" name="Nat. Commun.">
        <title>Genetic determinants of endophytism in the Arabidopsis root mycobiome.</title>
        <authorList>
            <person name="Mesny F."/>
            <person name="Miyauchi S."/>
            <person name="Thiergart T."/>
            <person name="Pickel B."/>
            <person name="Atanasova L."/>
            <person name="Karlsson M."/>
            <person name="Huettel B."/>
            <person name="Barry K.W."/>
            <person name="Haridas S."/>
            <person name="Chen C."/>
            <person name="Bauer D."/>
            <person name="Andreopoulos W."/>
            <person name="Pangilinan J."/>
            <person name="LaButti K."/>
            <person name="Riley R."/>
            <person name="Lipzen A."/>
            <person name="Clum A."/>
            <person name="Drula E."/>
            <person name="Henrissat B."/>
            <person name="Kohler A."/>
            <person name="Grigoriev I.V."/>
            <person name="Martin F.M."/>
            <person name="Hacquard S."/>
        </authorList>
    </citation>
    <scope>NUCLEOTIDE SEQUENCE</scope>
    <source>
        <strain evidence="3">MPI-SDFR-AT-0073</strain>
    </source>
</reference>
<gene>
    <name evidence="3" type="ORF">BKA67DRAFT_586094</name>
</gene>
<keyword evidence="4" id="KW-1185">Reference proteome</keyword>
<dbReference type="AlphaFoldDB" id="A0A9P8RM65"/>
<feature type="transmembrane region" description="Helical" evidence="2">
    <location>
        <begin position="55"/>
        <end position="76"/>
    </location>
</feature>
<dbReference type="RefSeq" id="XP_045952185.1">
    <property type="nucleotide sequence ID" value="XM_046104237.1"/>
</dbReference>
<evidence type="ECO:0000313" key="3">
    <source>
        <dbReference type="EMBL" id="KAH6645671.1"/>
    </source>
</evidence>
<evidence type="ECO:0000256" key="1">
    <source>
        <dbReference type="SAM" id="MobiDB-lite"/>
    </source>
</evidence>
<feature type="transmembrane region" description="Helical" evidence="2">
    <location>
        <begin position="12"/>
        <end position="34"/>
    </location>
</feature>
<keyword evidence="2" id="KW-0812">Transmembrane</keyword>
<protein>
    <submittedName>
        <fullName evidence="3">Uncharacterized protein</fullName>
    </submittedName>
</protein>
<name>A0A9P8RM65_9PEZI</name>
<sequence>MFLQISTKENMLWCLLLSATATTGLTRFLILGPVSHKSRNKGRSRARQKPKPRQISIPAATAAGWTKMSWICIYLYQQQRLSTSLTALAR</sequence>
<proteinExistence type="predicted"/>
<dbReference type="Proteomes" id="UP000758603">
    <property type="component" value="Unassembled WGS sequence"/>
</dbReference>
<evidence type="ECO:0000313" key="4">
    <source>
        <dbReference type="Proteomes" id="UP000758603"/>
    </source>
</evidence>
<comment type="caution">
    <text evidence="3">The sequence shown here is derived from an EMBL/GenBank/DDBJ whole genome shotgun (WGS) entry which is preliminary data.</text>
</comment>
<keyword evidence="2" id="KW-0472">Membrane</keyword>
<evidence type="ECO:0000256" key="2">
    <source>
        <dbReference type="SAM" id="Phobius"/>
    </source>
</evidence>
<feature type="region of interest" description="Disordered" evidence="1">
    <location>
        <begin position="36"/>
        <end position="57"/>
    </location>
</feature>
<keyword evidence="2" id="KW-1133">Transmembrane helix</keyword>
<accession>A0A9P8RM65</accession>
<dbReference type="EMBL" id="JAGPXC010000011">
    <property type="protein sequence ID" value="KAH6645671.1"/>
    <property type="molecule type" value="Genomic_DNA"/>
</dbReference>
<dbReference type="GeneID" id="70133128"/>